<feature type="transmembrane region" description="Helical" evidence="1">
    <location>
        <begin position="75"/>
        <end position="95"/>
    </location>
</feature>
<dbReference type="KEGG" id="pms:KNP414_01285"/>
<keyword evidence="1" id="KW-0812">Transmembrane</keyword>
<reference evidence="2 3" key="2">
    <citation type="journal article" date="2013" name="Genome Announc.">
        <title>Genome Sequence of Growth-Improving Paenibacillus mucilaginosus Strain KNP414.</title>
        <authorList>
            <person name="Lu J.J."/>
            <person name="Wang J.F."/>
            <person name="Hu X.F."/>
        </authorList>
    </citation>
    <scope>NUCLEOTIDE SEQUENCE [LARGE SCALE GENOMIC DNA]</scope>
    <source>
        <strain evidence="2 3">KNP414</strain>
    </source>
</reference>
<feature type="transmembrane region" description="Helical" evidence="1">
    <location>
        <begin position="49"/>
        <end position="69"/>
    </location>
</feature>
<reference evidence="3" key="1">
    <citation type="submission" date="2011-06" db="EMBL/GenBank/DDBJ databases">
        <title>Complete genome sequence of Paenibacillus mucilaginosus KNP414.</title>
        <authorList>
            <person name="Wang J."/>
            <person name="Hu S."/>
            <person name="Hu X."/>
            <person name="Zhang B."/>
            <person name="Dong D."/>
            <person name="Zhang S."/>
            <person name="Zhao K."/>
            <person name="Wu D."/>
        </authorList>
    </citation>
    <scope>NUCLEOTIDE SEQUENCE [LARGE SCALE GENOMIC DNA]</scope>
    <source>
        <strain evidence="3">KNP414</strain>
    </source>
</reference>
<feature type="transmembrane region" description="Helical" evidence="1">
    <location>
        <begin position="6"/>
        <end position="28"/>
    </location>
</feature>
<evidence type="ECO:0000256" key="1">
    <source>
        <dbReference type="SAM" id="Phobius"/>
    </source>
</evidence>
<proteinExistence type="predicted"/>
<dbReference type="HOGENOM" id="CLU_150635_0_0_9"/>
<name>F8FHE8_PAEMK</name>
<keyword evidence="1" id="KW-0472">Membrane</keyword>
<sequence length="143" mass="15043">MMSQVFLYLHVLGAALMGFYLALPFLAARVEALPNGSAQHGFLSVLFSLNRAGQLALIIAFISGGYLVGKGGYPAIWWILAIVLLLAIGAVSGILGGKMRKALSDANGSSIKAQIGAIRTLSSVAGILYFLVITLMLFPNVFA</sequence>
<dbReference type="EMBL" id="CP002869">
    <property type="protein sequence ID" value="AEI39850.1"/>
    <property type="molecule type" value="Genomic_DNA"/>
</dbReference>
<dbReference type="AlphaFoldDB" id="F8FHE8"/>
<gene>
    <name evidence="2" type="ordered locus">KNP414_01285</name>
</gene>
<dbReference type="PATRIC" id="fig|1036673.3.peg.1120"/>
<evidence type="ECO:0008006" key="4">
    <source>
        <dbReference type="Google" id="ProtNLM"/>
    </source>
</evidence>
<evidence type="ECO:0000313" key="3">
    <source>
        <dbReference type="Proteomes" id="UP000006620"/>
    </source>
</evidence>
<dbReference type="Proteomes" id="UP000006620">
    <property type="component" value="Chromosome"/>
</dbReference>
<accession>F8FHE8</accession>
<organism evidence="2 3">
    <name type="scientific">Paenibacillus mucilaginosus (strain KNP414)</name>
    <dbReference type="NCBI Taxonomy" id="1036673"/>
    <lineage>
        <taxon>Bacteria</taxon>
        <taxon>Bacillati</taxon>
        <taxon>Bacillota</taxon>
        <taxon>Bacilli</taxon>
        <taxon>Bacillales</taxon>
        <taxon>Paenibacillaceae</taxon>
        <taxon>Paenibacillus</taxon>
    </lineage>
</organism>
<keyword evidence="1" id="KW-1133">Transmembrane helix</keyword>
<evidence type="ECO:0000313" key="2">
    <source>
        <dbReference type="EMBL" id="AEI39850.1"/>
    </source>
</evidence>
<protein>
    <recommendedName>
        <fullName evidence="4">Integral membrane protein</fullName>
    </recommendedName>
</protein>
<feature type="transmembrane region" description="Helical" evidence="1">
    <location>
        <begin position="116"/>
        <end position="138"/>
    </location>
</feature>